<dbReference type="Proteomes" id="UP001497512">
    <property type="component" value="Chromosome 17"/>
</dbReference>
<feature type="transmembrane region" description="Helical" evidence="1">
    <location>
        <begin position="116"/>
        <end position="138"/>
    </location>
</feature>
<accession>A0ABP0U120</accession>
<evidence type="ECO:0000313" key="2">
    <source>
        <dbReference type="EMBL" id="CAK9209565.1"/>
    </source>
</evidence>
<proteinExistence type="predicted"/>
<evidence type="ECO:0000313" key="3">
    <source>
        <dbReference type="Proteomes" id="UP001497512"/>
    </source>
</evidence>
<feature type="non-terminal residue" evidence="2">
    <location>
        <position position="1"/>
    </location>
</feature>
<keyword evidence="1" id="KW-0812">Transmembrane</keyword>
<protein>
    <submittedName>
        <fullName evidence="2">Uncharacterized protein</fullName>
    </submittedName>
</protein>
<reference evidence="2" key="1">
    <citation type="submission" date="2024-02" db="EMBL/GenBank/DDBJ databases">
        <authorList>
            <consortium name="ELIXIR-Norway"/>
            <consortium name="Elixir Norway"/>
        </authorList>
    </citation>
    <scope>NUCLEOTIDE SEQUENCE</scope>
</reference>
<sequence length="147" mass="16802">MMPFPTPRNHCFCQKRKERKNKERSKPGLKLLACFFCNPFLLQRHQFFLEVNLAKPKGRAAGAAGICGSSLLCFLSDIGFIAAAAEQDVSEGVRKGEMGCLMMREKRERGREREESCHIITVRLFPRVIICIIVFIMVTQNPKKRNN</sequence>
<dbReference type="EMBL" id="OZ019909">
    <property type="protein sequence ID" value="CAK9209565.1"/>
    <property type="molecule type" value="Genomic_DNA"/>
</dbReference>
<name>A0ABP0U120_9BRYO</name>
<gene>
    <name evidence="2" type="ORF">CSSPTR1EN2_LOCUS9854</name>
</gene>
<evidence type="ECO:0000256" key="1">
    <source>
        <dbReference type="SAM" id="Phobius"/>
    </source>
</evidence>
<feature type="non-terminal residue" evidence="2">
    <location>
        <position position="147"/>
    </location>
</feature>
<keyword evidence="1" id="KW-1133">Transmembrane helix</keyword>
<organism evidence="2 3">
    <name type="scientific">Sphagnum troendelagicum</name>
    <dbReference type="NCBI Taxonomy" id="128251"/>
    <lineage>
        <taxon>Eukaryota</taxon>
        <taxon>Viridiplantae</taxon>
        <taxon>Streptophyta</taxon>
        <taxon>Embryophyta</taxon>
        <taxon>Bryophyta</taxon>
        <taxon>Sphagnophytina</taxon>
        <taxon>Sphagnopsida</taxon>
        <taxon>Sphagnales</taxon>
        <taxon>Sphagnaceae</taxon>
        <taxon>Sphagnum</taxon>
    </lineage>
</organism>
<keyword evidence="1" id="KW-0472">Membrane</keyword>
<keyword evidence="3" id="KW-1185">Reference proteome</keyword>